<accession>A0A1G1VP99</accession>
<dbReference type="PANTHER" id="PTHR32347">
    <property type="entry name" value="EFFLUX SYSTEM COMPONENT YKNX-RELATED"/>
    <property type="match status" value="1"/>
</dbReference>
<evidence type="ECO:0000313" key="3">
    <source>
        <dbReference type="EMBL" id="OGY17183.1"/>
    </source>
</evidence>
<keyword evidence="2" id="KW-0175">Coiled coil</keyword>
<dbReference type="Proteomes" id="UP000179069">
    <property type="component" value="Unassembled WGS sequence"/>
</dbReference>
<dbReference type="GO" id="GO:0030313">
    <property type="term" value="C:cell envelope"/>
    <property type="evidence" value="ECO:0007669"/>
    <property type="project" value="UniProtKB-SubCell"/>
</dbReference>
<proteinExistence type="predicted"/>
<organism evidence="3 4">
    <name type="scientific">Candidatus Chisholmbacteria bacterium RIFCSPHIGHO2_01_FULL_49_18</name>
    <dbReference type="NCBI Taxonomy" id="1797590"/>
    <lineage>
        <taxon>Bacteria</taxon>
        <taxon>Candidatus Chisholmiibacteriota</taxon>
    </lineage>
</organism>
<gene>
    <name evidence="3" type="ORF">A2785_04165</name>
</gene>
<sequence length="228" mass="25277">MGKTSKEQRFKGTLAAETVEVRFAFSGKVVQVAKKPGDRVSRGTLLASLDTKVLQMELDRELSDYERTRADFEIYGIRSKDQQSDLTKYEQTRVQALLNASVKAVELVKYRMDQARLYSPVDGVILTDGGMRAGLFVTPGSYGFEILDRETIHLALEIEWEKTGKFTEGAEVALDIAGKEPMKGTILPLMPHAKKDVCLVRVKPQAPDGLWPGMKGEVLIGSDEKPSV</sequence>
<dbReference type="Gene3D" id="1.10.287.470">
    <property type="entry name" value="Helix hairpin bin"/>
    <property type="match status" value="1"/>
</dbReference>
<comment type="subcellular location">
    <subcellularLocation>
        <location evidence="1">Cell envelope</location>
    </subcellularLocation>
</comment>
<evidence type="ECO:0000313" key="4">
    <source>
        <dbReference type="Proteomes" id="UP000179069"/>
    </source>
</evidence>
<dbReference type="InterPro" id="IPR050465">
    <property type="entry name" value="UPF0194_transport"/>
</dbReference>
<reference evidence="3 4" key="1">
    <citation type="journal article" date="2016" name="Nat. Commun.">
        <title>Thousands of microbial genomes shed light on interconnected biogeochemical processes in an aquifer system.</title>
        <authorList>
            <person name="Anantharaman K."/>
            <person name="Brown C.T."/>
            <person name="Hug L.A."/>
            <person name="Sharon I."/>
            <person name="Castelle C.J."/>
            <person name="Probst A.J."/>
            <person name="Thomas B.C."/>
            <person name="Singh A."/>
            <person name="Wilkins M.J."/>
            <person name="Karaoz U."/>
            <person name="Brodie E.L."/>
            <person name="Williams K.H."/>
            <person name="Hubbard S.S."/>
            <person name="Banfield J.F."/>
        </authorList>
    </citation>
    <scope>NUCLEOTIDE SEQUENCE [LARGE SCALE GENOMIC DNA]</scope>
</reference>
<protein>
    <submittedName>
        <fullName evidence="3">Uncharacterized protein</fullName>
    </submittedName>
</protein>
<evidence type="ECO:0000256" key="1">
    <source>
        <dbReference type="ARBA" id="ARBA00004196"/>
    </source>
</evidence>
<evidence type="ECO:0000256" key="2">
    <source>
        <dbReference type="ARBA" id="ARBA00023054"/>
    </source>
</evidence>
<dbReference type="AlphaFoldDB" id="A0A1G1VP99"/>
<dbReference type="PANTHER" id="PTHR32347:SF23">
    <property type="entry name" value="BLL5650 PROTEIN"/>
    <property type="match status" value="1"/>
</dbReference>
<dbReference type="EMBL" id="MHCI01000005">
    <property type="protein sequence ID" value="OGY17183.1"/>
    <property type="molecule type" value="Genomic_DNA"/>
</dbReference>
<dbReference type="Gene3D" id="2.40.50.100">
    <property type="match status" value="1"/>
</dbReference>
<dbReference type="SUPFAM" id="SSF111369">
    <property type="entry name" value="HlyD-like secretion proteins"/>
    <property type="match status" value="1"/>
</dbReference>
<comment type="caution">
    <text evidence="3">The sequence shown here is derived from an EMBL/GenBank/DDBJ whole genome shotgun (WGS) entry which is preliminary data.</text>
</comment>
<name>A0A1G1VP99_9BACT</name>